<keyword evidence="6" id="KW-1185">Reference proteome</keyword>
<dbReference type="AlphaFoldDB" id="A0A067XU13"/>
<dbReference type="GeneID" id="101508036"/>
<dbReference type="InterPro" id="IPR002213">
    <property type="entry name" value="UDP_glucos_trans"/>
</dbReference>
<keyword evidence="2" id="KW-0328">Glycosyltransferase</keyword>
<dbReference type="FunFam" id="3.40.50.2000:FF:000064">
    <property type="entry name" value="Glycosyltransferase"/>
    <property type="match status" value="1"/>
</dbReference>
<dbReference type="Proteomes" id="UP000087171">
    <property type="component" value="Unplaced"/>
</dbReference>
<evidence type="ECO:0000256" key="1">
    <source>
        <dbReference type="ARBA" id="ARBA00009995"/>
    </source>
</evidence>
<reference evidence="7" key="2">
    <citation type="submission" date="2025-04" db="UniProtKB">
        <authorList>
            <consortium name="RefSeq"/>
        </authorList>
    </citation>
    <scope>IDENTIFICATION</scope>
    <source>
        <tissue evidence="7">Etiolated seedlings</tissue>
    </source>
</reference>
<evidence type="ECO:0000313" key="7">
    <source>
        <dbReference type="RefSeq" id="XP_004516861.1"/>
    </source>
</evidence>
<keyword evidence="3 5" id="KW-0808">Transferase</keyword>
<evidence type="ECO:0000313" key="6">
    <source>
        <dbReference type="Proteomes" id="UP000087171"/>
    </source>
</evidence>
<dbReference type="PANTHER" id="PTHR48047">
    <property type="entry name" value="GLYCOSYLTRANSFERASE"/>
    <property type="match status" value="1"/>
</dbReference>
<dbReference type="KEGG" id="cam:101508036"/>
<reference evidence="5" key="1">
    <citation type="journal article" date="2014" name="PLoS ONE">
        <title>Genome-Wide Identification and Tissue-Specific Expression Analysis of UDP-Glycosyltransferases Genes Confirm Their Abundance in Cicer arietinum (Chickpea) Genome.</title>
        <authorList>
            <person name="Sharma R."/>
            <person name="Rawat V."/>
            <person name="Suresh C.G."/>
        </authorList>
    </citation>
    <scope>NUCLEOTIDE SEQUENCE</scope>
</reference>
<gene>
    <name evidence="5 7" type="primary">UGT89B5</name>
</gene>
<dbReference type="Pfam" id="PF26168">
    <property type="entry name" value="Glyco_transf_N"/>
    <property type="match status" value="1"/>
</dbReference>
<dbReference type="PaxDb" id="3827-XP_004516861.1"/>
<accession>A0A067XU13</accession>
<proteinExistence type="inferred from homology"/>
<dbReference type="SUPFAM" id="SSF53756">
    <property type="entry name" value="UDP-Glycosyltransferase/glycogen phosphorylase"/>
    <property type="match status" value="1"/>
</dbReference>
<dbReference type="FunFam" id="3.40.50.2000:FF:000143">
    <property type="entry name" value="UDP-glycosyltransferase 89B1"/>
    <property type="match status" value="1"/>
</dbReference>
<dbReference type="PANTHER" id="PTHR48047:SF8">
    <property type="entry name" value="FLAVONOL 3-O-GLUCOSYLTRANSFERASE UGT89B1"/>
    <property type="match status" value="1"/>
</dbReference>
<feature type="domain" description="Glycosyltransferase N-terminal" evidence="4">
    <location>
        <begin position="14"/>
        <end position="255"/>
    </location>
</feature>
<evidence type="ECO:0000256" key="2">
    <source>
        <dbReference type="ARBA" id="ARBA00022676"/>
    </source>
</evidence>
<dbReference type="eggNOG" id="KOG1192">
    <property type="taxonomic scope" value="Eukaryota"/>
</dbReference>
<dbReference type="RefSeq" id="XP_004516861.1">
    <property type="nucleotide sequence ID" value="XM_004516804.3"/>
</dbReference>
<evidence type="ECO:0000313" key="5">
    <source>
        <dbReference type="EMBL" id="AGU14147.1"/>
    </source>
</evidence>
<organism evidence="5">
    <name type="scientific">Cicer arietinum</name>
    <name type="common">Chickpea</name>
    <name type="synonym">Garbanzo</name>
    <dbReference type="NCBI Taxonomy" id="3827"/>
    <lineage>
        <taxon>Eukaryota</taxon>
        <taxon>Viridiplantae</taxon>
        <taxon>Streptophyta</taxon>
        <taxon>Embryophyta</taxon>
        <taxon>Tracheophyta</taxon>
        <taxon>Spermatophyta</taxon>
        <taxon>Magnoliopsida</taxon>
        <taxon>eudicotyledons</taxon>
        <taxon>Gunneridae</taxon>
        <taxon>Pentapetalae</taxon>
        <taxon>rosids</taxon>
        <taxon>fabids</taxon>
        <taxon>Fabales</taxon>
        <taxon>Fabaceae</taxon>
        <taxon>Papilionoideae</taxon>
        <taxon>50 kb inversion clade</taxon>
        <taxon>NPAAA clade</taxon>
        <taxon>Hologalegina</taxon>
        <taxon>IRL clade</taxon>
        <taxon>Cicereae</taxon>
        <taxon>Cicer</taxon>
    </lineage>
</organism>
<evidence type="ECO:0000256" key="3">
    <source>
        <dbReference type="ARBA" id="ARBA00022679"/>
    </source>
</evidence>
<dbReference type="EMBL" id="KF039761">
    <property type="protein sequence ID" value="AGU14147.1"/>
    <property type="molecule type" value="Genomic_DNA"/>
</dbReference>
<dbReference type="GO" id="GO:0035251">
    <property type="term" value="F:UDP-glucosyltransferase activity"/>
    <property type="evidence" value="ECO:0007669"/>
    <property type="project" value="TreeGrafter"/>
</dbReference>
<dbReference type="Pfam" id="PF00201">
    <property type="entry name" value="UDPGT"/>
    <property type="match status" value="1"/>
</dbReference>
<dbReference type="InterPro" id="IPR058980">
    <property type="entry name" value="Glyco_transf_N"/>
</dbReference>
<dbReference type="OrthoDB" id="5835829at2759"/>
<name>A0A067XU13_CICAR</name>
<sequence length="482" mass="53611">MTIQSGSTNPPPHILVIPFPAQGHMIPLLDLTHKLASTNKNNLTITILTTPKNQTFLTPLLNSHPSIIHPLILPFPSHPLIPPGVENAQDMPNSIRNIMLAFSDLHHPLLNWFNSHPSPPHYIISDMFCGWAQHLASELNIRRLVFSPSAAFAFSTMCFLWKNLPTRVNSKDQNEVVFYHNIPSSPKYPWWQVSPMYRSYVAGDPDSDKLRDWFLCNIQSWGLIVNSFDELEKPYLDYLKTELDHNRVWAVGLLLPVDNFSAMAIQRGGSSSILVNDVVSWLDKRQDRKVVYVCFGSLTILTKDQTDAIARGLLKSGVHFIWSIKEGVRKNNENDKEANCGVPLGFEDAVVGRGLVIKGWAPQVLILRHRAVGAFLSHCGWNSVLESVVAGVSLIAWPMTADQFVDATLVVDELKVGKKVCEGGESVPDSDELGRVLAESVSGKGEEMCRALKLQRAAADAVREGGSSDNNLRCLMEQLVLQ</sequence>
<evidence type="ECO:0000259" key="4">
    <source>
        <dbReference type="Pfam" id="PF26168"/>
    </source>
</evidence>
<dbReference type="CDD" id="cd03784">
    <property type="entry name" value="GT1_Gtf-like"/>
    <property type="match status" value="1"/>
</dbReference>
<comment type="similarity">
    <text evidence="1">Belongs to the UDP-glycosyltransferase family.</text>
</comment>
<protein>
    <submittedName>
        <fullName evidence="7">Flavonol 3-O-glucosyltransferase UGT89B1</fullName>
    </submittedName>
    <submittedName>
        <fullName evidence="5">UDP-glycosyltransferase</fullName>
    </submittedName>
</protein>
<dbReference type="Gene3D" id="3.40.50.2000">
    <property type="entry name" value="Glycogen Phosphorylase B"/>
    <property type="match status" value="2"/>
</dbReference>